<proteinExistence type="predicted"/>
<dbReference type="KEGG" id="pll:I858_002310"/>
<name>A0A1B1RY88_9BACL</name>
<evidence type="ECO:0000313" key="2">
    <source>
        <dbReference type="EMBL" id="ANU25887.1"/>
    </source>
</evidence>
<keyword evidence="3" id="KW-1185">Reference proteome</keyword>
<evidence type="ECO:0000256" key="1">
    <source>
        <dbReference type="SAM" id="MobiDB-lite"/>
    </source>
</evidence>
<dbReference type="RefSeq" id="WP_049694346.1">
    <property type="nucleotide sequence ID" value="NZ_CP016540.2"/>
</dbReference>
<evidence type="ECO:0000313" key="3">
    <source>
        <dbReference type="Proteomes" id="UP000053354"/>
    </source>
</evidence>
<dbReference type="AlphaFoldDB" id="A0A1B1RY88"/>
<sequence>MKKLWAIGLSAAFLLTACTEEETTDSKESTTSNASSDDSQDVKKELMKFYISIPNTINAVDTDLNTFEMNQAEETLPEGKELQAMKDAALASANEATKAVDSLEVPEVLKEHEEKIKSAFTAMRESYDIKAEELTKETPTFEAANEKFSEADAQLNELLEEQGLAASSIYNEVSQ</sequence>
<accession>A0A1B1RY88</accession>
<dbReference type="PROSITE" id="PS51257">
    <property type="entry name" value="PROKAR_LIPOPROTEIN"/>
    <property type="match status" value="1"/>
</dbReference>
<dbReference type="OrthoDB" id="2428534at2"/>
<reference evidence="2" key="1">
    <citation type="submission" date="2016-10" db="EMBL/GenBank/DDBJ databases">
        <authorList>
            <person name="See-Too W.S."/>
        </authorList>
    </citation>
    <scope>NUCLEOTIDE SEQUENCE</scope>
    <source>
        <strain evidence="2">L10.15</strain>
    </source>
</reference>
<dbReference type="Proteomes" id="UP000053354">
    <property type="component" value="Chromosome"/>
</dbReference>
<protein>
    <recommendedName>
        <fullName evidence="4">Lipoprotein</fullName>
    </recommendedName>
</protein>
<dbReference type="EMBL" id="CP016540">
    <property type="protein sequence ID" value="ANU25887.1"/>
    <property type="molecule type" value="Genomic_DNA"/>
</dbReference>
<organism evidence="2 3">
    <name type="scientific">Planococcus versutus</name>
    <dbReference type="NCBI Taxonomy" id="1302659"/>
    <lineage>
        <taxon>Bacteria</taxon>
        <taxon>Bacillati</taxon>
        <taxon>Bacillota</taxon>
        <taxon>Bacilli</taxon>
        <taxon>Bacillales</taxon>
        <taxon>Caryophanaceae</taxon>
        <taxon>Planococcus</taxon>
    </lineage>
</organism>
<evidence type="ECO:0008006" key="4">
    <source>
        <dbReference type="Google" id="ProtNLM"/>
    </source>
</evidence>
<feature type="region of interest" description="Disordered" evidence="1">
    <location>
        <begin position="20"/>
        <end position="41"/>
    </location>
</feature>
<gene>
    <name evidence="2" type="ORF">I858_002310</name>
</gene>